<keyword evidence="1" id="KW-0732">Signal</keyword>
<proteinExistence type="predicted"/>
<evidence type="ECO:0000313" key="2">
    <source>
        <dbReference type="EMBL" id="KAK9698403.1"/>
    </source>
</evidence>
<protein>
    <submittedName>
        <fullName evidence="2">Uncharacterized protein</fullName>
    </submittedName>
</protein>
<reference evidence="2" key="1">
    <citation type="submission" date="2024-03" db="EMBL/GenBank/DDBJ databases">
        <title>WGS assembly of Saponaria officinalis var. Norfolk2.</title>
        <authorList>
            <person name="Jenkins J."/>
            <person name="Shu S."/>
            <person name="Grimwood J."/>
            <person name="Barry K."/>
            <person name="Goodstein D."/>
            <person name="Schmutz J."/>
            <person name="Leebens-Mack J."/>
            <person name="Osbourn A."/>
        </authorList>
    </citation>
    <scope>NUCLEOTIDE SEQUENCE [LARGE SCALE GENOMIC DNA]</scope>
    <source>
        <strain evidence="2">JIC</strain>
    </source>
</reference>
<dbReference type="Proteomes" id="UP001443914">
    <property type="component" value="Unassembled WGS sequence"/>
</dbReference>
<accession>A0AAW1J5U5</accession>
<gene>
    <name evidence="2" type="ORF">RND81_08G101700</name>
</gene>
<organism evidence="2 3">
    <name type="scientific">Saponaria officinalis</name>
    <name type="common">Common soapwort</name>
    <name type="synonym">Lychnis saponaria</name>
    <dbReference type="NCBI Taxonomy" id="3572"/>
    <lineage>
        <taxon>Eukaryota</taxon>
        <taxon>Viridiplantae</taxon>
        <taxon>Streptophyta</taxon>
        <taxon>Embryophyta</taxon>
        <taxon>Tracheophyta</taxon>
        <taxon>Spermatophyta</taxon>
        <taxon>Magnoliopsida</taxon>
        <taxon>eudicotyledons</taxon>
        <taxon>Gunneridae</taxon>
        <taxon>Pentapetalae</taxon>
        <taxon>Caryophyllales</taxon>
        <taxon>Caryophyllaceae</taxon>
        <taxon>Caryophylleae</taxon>
        <taxon>Saponaria</taxon>
    </lineage>
</organism>
<name>A0AAW1J5U5_SAPOF</name>
<feature type="signal peptide" evidence="1">
    <location>
        <begin position="1"/>
        <end position="27"/>
    </location>
</feature>
<comment type="caution">
    <text evidence="2">The sequence shown here is derived from an EMBL/GenBank/DDBJ whole genome shotgun (WGS) entry which is preliminary data.</text>
</comment>
<evidence type="ECO:0000313" key="3">
    <source>
        <dbReference type="Proteomes" id="UP001443914"/>
    </source>
</evidence>
<dbReference type="AlphaFoldDB" id="A0AAW1J5U5"/>
<evidence type="ECO:0000256" key="1">
    <source>
        <dbReference type="SAM" id="SignalP"/>
    </source>
</evidence>
<sequence>MPYFSLCFISLLHTAAFFHSLFGAASPSPLSRPRLVPEPRTVTSLLWAWAWPKHGP</sequence>
<keyword evidence="3" id="KW-1185">Reference proteome</keyword>
<feature type="chain" id="PRO_5043732659" evidence="1">
    <location>
        <begin position="28"/>
        <end position="56"/>
    </location>
</feature>
<dbReference type="EMBL" id="JBDFQZ010000008">
    <property type="protein sequence ID" value="KAK9698403.1"/>
    <property type="molecule type" value="Genomic_DNA"/>
</dbReference>